<name>A0A225VCY2_9STRA</name>
<evidence type="ECO:0000313" key="4">
    <source>
        <dbReference type="Proteomes" id="UP000198211"/>
    </source>
</evidence>
<keyword evidence="1" id="KW-0175">Coiled coil</keyword>
<feature type="compositionally biased region" description="Acidic residues" evidence="2">
    <location>
        <begin position="464"/>
        <end position="477"/>
    </location>
</feature>
<reference evidence="4" key="1">
    <citation type="submission" date="2017-03" db="EMBL/GenBank/DDBJ databases">
        <title>Phytopthora megakarya and P. palmivora, two closely related causual agents of cacao black pod achieved similar genome size and gene model numbers by different mechanisms.</title>
        <authorList>
            <person name="Ali S."/>
            <person name="Shao J."/>
            <person name="Larry D.J."/>
            <person name="Kronmiller B."/>
            <person name="Shen D."/>
            <person name="Strem M.D."/>
            <person name="Melnick R.L."/>
            <person name="Guiltinan M.J."/>
            <person name="Tyler B.M."/>
            <person name="Meinhardt L.W."/>
            <person name="Bailey B.A."/>
        </authorList>
    </citation>
    <scope>NUCLEOTIDE SEQUENCE [LARGE SCALE GENOMIC DNA]</scope>
    <source>
        <strain evidence="4">zdho120</strain>
    </source>
</reference>
<evidence type="ECO:0000313" key="3">
    <source>
        <dbReference type="EMBL" id="OWZ03235.1"/>
    </source>
</evidence>
<organism evidence="3 4">
    <name type="scientific">Phytophthora megakarya</name>
    <dbReference type="NCBI Taxonomy" id="4795"/>
    <lineage>
        <taxon>Eukaryota</taxon>
        <taxon>Sar</taxon>
        <taxon>Stramenopiles</taxon>
        <taxon>Oomycota</taxon>
        <taxon>Peronosporomycetes</taxon>
        <taxon>Peronosporales</taxon>
        <taxon>Peronosporaceae</taxon>
        <taxon>Phytophthora</taxon>
    </lineage>
</organism>
<dbReference type="AlphaFoldDB" id="A0A225VCY2"/>
<proteinExistence type="predicted"/>
<comment type="caution">
    <text evidence="3">The sequence shown here is derived from an EMBL/GenBank/DDBJ whole genome shotgun (WGS) entry which is preliminary data.</text>
</comment>
<feature type="region of interest" description="Disordered" evidence="2">
    <location>
        <begin position="307"/>
        <end position="363"/>
    </location>
</feature>
<feature type="region of interest" description="Disordered" evidence="2">
    <location>
        <begin position="455"/>
        <end position="516"/>
    </location>
</feature>
<sequence length="852" mass="95299">MSLAVVISGVPTHADTGMAVAPVSWDAPPAYVGPDVHLVGVLASIVALQGGAKVYPGHGGLEVLLFFESLNATDLQDLDRLMGGDVADCLPSLRLRVAPASFAVEVNSIAGQRELAALLGQFPPDRLAERMINSLSFIRRLLVKIRHLQAASMAEDSGTLSSETLVASDIFDAMRREWTAMCRHWSQRVRTLKLDRINGEDFLRQGRRDADSRYQTRITELTDQATQLQAQLRGSEAARQASEERVLDVNALVDFLMGNKPNINVMFNWMRLAALLHHFAEGSPIPEGWLTNINVVALDDPRCECPEYAKPLPRPGNGDSSSSSRRPSDLDLSPPARNKRASTSGSRAGNRKRKASGARNVPMVKRLSLSSARDSGHQLNRQGIDLLAPREAVCQMLTQVIHAGQLDESPWCRFVPEGFYTSAEETLRLRQAKREPTPPWHPLDPSYELSQAELDKAARAEAAADNDESSEGSDGAETESKPAARHLSPAGLRESKTQKTSDKGSGSKSHGTSEEFEYGVTKSTKSCVSLKSGGSLRWRKIQVFSLATFLRRTRLEVPYEGLRRIRSKLAKLNYDDPWGEHLDMVETVCRETHVSYRIFGILVKFDSYRQAQGDPDSDFEPHKPEIHILKGSWDLEAYQALVYVPEPVNGRLALDEDGEYNRAPWSVMFHYRVTVFYFHEVRDGNSETLDGVKDYVDFMRVNAKPWWAILHWLTISFLGRDAAAADASRDLYEERRRDVKRLRAQYEALLKWLFAITGFRRRYSTSLWTLHVCACHWILKDPDRSPLIRRGVADYAAQFGDLDAENPVRTQWAAAHSDNDILVTVPTFIHSPIMQPERRARNVIPLSAASQA</sequence>
<evidence type="ECO:0000256" key="1">
    <source>
        <dbReference type="SAM" id="Coils"/>
    </source>
</evidence>
<accession>A0A225VCY2</accession>
<gene>
    <name evidence="3" type="ORF">PHMEG_00025072</name>
</gene>
<dbReference type="EMBL" id="NBNE01005640">
    <property type="protein sequence ID" value="OWZ03235.1"/>
    <property type="molecule type" value="Genomic_DNA"/>
</dbReference>
<feature type="compositionally biased region" description="Basic and acidic residues" evidence="2">
    <location>
        <begin position="493"/>
        <end position="502"/>
    </location>
</feature>
<keyword evidence="4" id="KW-1185">Reference proteome</keyword>
<protein>
    <submittedName>
        <fullName evidence="3">Uncharacterized protein</fullName>
    </submittedName>
</protein>
<dbReference type="Proteomes" id="UP000198211">
    <property type="component" value="Unassembled WGS sequence"/>
</dbReference>
<feature type="coiled-coil region" evidence="1">
    <location>
        <begin position="218"/>
        <end position="245"/>
    </location>
</feature>
<feature type="compositionally biased region" description="Low complexity" evidence="2">
    <location>
        <begin position="319"/>
        <end position="335"/>
    </location>
</feature>
<evidence type="ECO:0000256" key="2">
    <source>
        <dbReference type="SAM" id="MobiDB-lite"/>
    </source>
</evidence>